<evidence type="ECO:0000256" key="1">
    <source>
        <dbReference type="SAM" id="MobiDB-lite"/>
    </source>
</evidence>
<keyword evidence="3" id="KW-1185">Reference proteome</keyword>
<dbReference type="Proteomes" id="UP000054560">
    <property type="component" value="Unassembled WGS sequence"/>
</dbReference>
<name>A0A0L0FMD0_9EUKA</name>
<reference evidence="2 3" key="1">
    <citation type="submission" date="2011-02" db="EMBL/GenBank/DDBJ databases">
        <title>The Genome Sequence of Sphaeroforma arctica JP610.</title>
        <authorList>
            <consortium name="The Broad Institute Genome Sequencing Platform"/>
            <person name="Russ C."/>
            <person name="Cuomo C."/>
            <person name="Young S.K."/>
            <person name="Zeng Q."/>
            <person name="Gargeya S."/>
            <person name="Alvarado L."/>
            <person name="Berlin A."/>
            <person name="Chapman S.B."/>
            <person name="Chen Z."/>
            <person name="Freedman E."/>
            <person name="Gellesch M."/>
            <person name="Goldberg J."/>
            <person name="Griggs A."/>
            <person name="Gujja S."/>
            <person name="Heilman E."/>
            <person name="Heiman D."/>
            <person name="Howarth C."/>
            <person name="Mehta T."/>
            <person name="Neiman D."/>
            <person name="Pearson M."/>
            <person name="Roberts A."/>
            <person name="Saif S."/>
            <person name="Shea T."/>
            <person name="Shenoy N."/>
            <person name="Sisk P."/>
            <person name="Stolte C."/>
            <person name="Sykes S."/>
            <person name="White J."/>
            <person name="Yandava C."/>
            <person name="Burger G."/>
            <person name="Gray M.W."/>
            <person name="Holland P.W.H."/>
            <person name="King N."/>
            <person name="Lang F.B.F."/>
            <person name="Roger A.J."/>
            <person name="Ruiz-Trillo I."/>
            <person name="Haas B."/>
            <person name="Nusbaum C."/>
            <person name="Birren B."/>
        </authorList>
    </citation>
    <scope>NUCLEOTIDE SEQUENCE [LARGE SCALE GENOMIC DNA]</scope>
    <source>
        <strain evidence="2 3">JP610</strain>
    </source>
</reference>
<feature type="compositionally biased region" description="Acidic residues" evidence="1">
    <location>
        <begin position="95"/>
        <end position="105"/>
    </location>
</feature>
<gene>
    <name evidence="2" type="ORF">SARC_09903</name>
</gene>
<protein>
    <submittedName>
        <fullName evidence="2">Uncharacterized protein</fullName>
    </submittedName>
</protein>
<proteinExistence type="predicted"/>
<dbReference type="RefSeq" id="XP_014151543.1">
    <property type="nucleotide sequence ID" value="XM_014296068.1"/>
</dbReference>
<accession>A0A0L0FMD0</accession>
<dbReference type="EMBL" id="KQ242673">
    <property type="protein sequence ID" value="KNC77641.1"/>
    <property type="molecule type" value="Genomic_DNA"/>
</dbReference>
<organism evidence="2 3">
    <name type="scientific">Sphaeroforma arctica JP610</name>
    <dbReference type="NCBI Taxonomy" id="667725"/>
    <lineage>
        <taxon>Eukaryota</taxon>
        <taxon>Ichthyosporea</taxon>
        <taxon>Ichthyophonida</taxon>
        <taxon>Sphaeroforma</taxon>
    </lineage>
</organism>
<dbReference type="AlphaFoldDB" id="A0A0L0FMD0"/>
<evidence type="ECO:0000313" key="2">
    <source>
        <dbReference type="EMBL" id="KNC77641.1"/>
    </source>
</evidence>
<dbReference type="GeneID" id="25910407"/>
<evidence type="ECO:0000313" key="3">
    <source>
        <dbReference type="Proteomes" id="UP000054560"/>
    </source>
</evidence>
<sequence>MTEVNGNSVKGSTAEGKELNTGVAPLDVDSLAFSTPGIASLLGRWQFYARNSPTDGFRLVSPTYGFTACKGGRGKYDPDRKGPATGRANPRDAISEEPEDEDEQAEITGGDIIPDEDEEETVGLSTKYNFVGVYGYFHALNTAAQPTEPSMNWIQGHFDIAEPRDRTDDNEHQVHFFLRRNSIIFGHAGSDVPAAPLEDGSNISDSLVRRLSVTRVSKIMTESEDKNRPNPSDTLKDIQVDDLIVTVEDGSYEGISLLARCIHEPPGRKYSTASGRESKRPSIGTDMDDSNPRKRNSNGV</sequence>
<feature type="region of interest" description="Disordered" evidence="1">
    <location>
        <begin position="71"/>
        <end position="118"/>
    </location>
</feature>
<feature type="region of interest" description="Disordered" evidence="1">
    <location>
        <begin position="265"/>
        <end position="300"/>
    </location>
</feature>